<accession>A0A090LF49</accession>
<dbReference type="CTD" id="36380791"/>
<dbReference type="RefSeq" id="XP_024507621.1">
    <property type="nucleotide sequence ID" value="XM_024654228.1"/>
</dbReference>
<dbReference type="GeneID" id="36380791"/>
<organism evidence="1">
    <name type="scientific">Strongyloides ratti</name>
    <name type="common">Parasitic roundworm</name>
    <dbReference type="NCBI Taxonomy" id="34506"/>
    <lineage>
        <taxon>Eukaryota</taxon>
        <taxon>Metazoa</taxon>
        <taxon>Ecdysozoa</taxon>
        <taxon>Nematoda</taxon>
        <taxon>Chromadorea</taxon>
        <taxon>Rhabditida</taxon>
        <taxon>Tylenchina</taxon>
        <taxon>Panagrolaimomorpha</taxon>
        <taxon>Strongyloidoidea</taxon>
        <taxon>Strongyloididae</taxon>
        <taxon>Strongyloides</taxon>
    </lineage>
</organism>
<gene>
    <name evidence="1 3 4" type="ORF">SRAE_2000307800</name>
</gene>
<reference evidence="3" key="2">
    <citation type="submission" date="2020-12" db="UniProtKB">
        <authorList>
            <consortium name="WormBaseParasite"/>
        </authorList>
    </citation>
    <scope>IDENTIFICATION</scope>
</reference>
<dbReference type="Proteomes" id="UP000035682">
    <property type="component" value="Unplaced"/>
</dbReference>
<dbReference type="OrthoDB" id="5920073at2759"/>
<evidence type="ECO:0000313" key="2">
    <source>
        <dbReference type="Proteomes" id="UP000035682"/>
    </source>
</evidence>
<keyword evidence="2" id="KW-1185">Reference proteome</keyword>
<name>A0A090LF49_STRRB</name>
<evidence type="ECO:0000313" key="1">
    <source>
        <dbReference type="EMBL" id="CEF68421.1"/>
    </source>
</evidence>
<dbReference type="EMBL" id="LN609529">
    <property type="protein sequence ID" value="CEF68421.1"/>
    <property type="molecule type" value="Genomic_DNA"/>
</dbReference>
<evidence type="ECO:0000313" key="4">
    <source>
        <dbReference type="WormBase" id="SRAE_2000307800"/>
    </source>
</evidence>
<dbReference type="AlphaFoldDB" id="A0A090LF49"/>
<protein>
    <submittedName>
        <fullName evidence="1 3">Uncharacterized protein</fullName>
    </submittedName>
</protein>
<dbReference type="WormBase" id="SRAE_2000307800">
    <property type="protein sequence ID" value="SRP03880"/>
    <property type="gene ID" value="WBGene00263298"/>
</dbReference>
<evidence type="ECO:0000313" key="3">
    <source>
        <dbReference type="WBParaSite" id="SRAE_2000307800.1"/>
    </source>
</evidence>
<sequence length="629" mass="73256">MLHSCTHTYAISSNIHIFHPNSNNCYISNQNKNISLELLKNLQYRQAVDRFMEKCKSYLEGSSSDDAKLILSAMWNYGVYGQAKFLRSQMLSVDDKPYFIQFFQNSINLFGEIVQNYPSLDYQCRMKMGDLCRYVYDIDKDNKIYIERAKCYYEMLYKSNMENGHVLNMIGLVQIELKRPLHALQIFFRVHIKFSNYNNGIENARQCRPTSDREMDNDFVKKVVLFLKSDMDVDAMQFTQFIPPYVSQTDVEALFDFYLTTVLLTKISLFQVVRKESNEIKDQKSIIFMIQTTNEFTQSILRFLNKQPVDTTEKGKALQILLCCCMIDYFDLFFNLAPIQELKIPPLEKDNVNKLAYQFCDCANNIFGCDLEKIYKLDWSKKMYFWNTRHPSLTQHLNIATSVSACFINEIRRNANSSIVVENNQFAIKDNCLSIGGINGESISRAYFRHVEKVRFAQTMIPAYLVPTEDVFIHHLGFLKYMKNKNNVQICVDPYVVRALDSQKNVDRGARAALSWLVENEKDIIHFDNIYVFPKDFPEVTSNNSQSLRSMVCNSERFLKKIGNPKGSEYVLAVLMVYRDAYGRISTNENMQDYSYENSIIHVDNSGILITTIMKFKHLIDLVNPNSIR</sequence>
<dbReference type="WBParaSite" id="SRAE_2000307800.1">
    <property type="protein sequence ID" value="SRAE_2000307800.1"/>
    <property type="gene ID" value="WBGene00263298"/>
</dbReference>
<reference evidence="1 2" key="1">
    <citation type="submission" date="2014-09" db="EMBL/GenBank/DDBJ databases">
        <authorList>
            <person name="Martin A.A."/>
        </authorList>
    </citation>
    <scope>NUCLEOTIDE SEQUENCE</scope>
    <source>
        <strain evidence="2">ED321</strain>
        <strain evidence="1">ED321 Heterogonic</strain>
    </source>
</reference>
<dbReference type="Gene3D" id="3.40.50.1010">
    <property type="entry name" value="5'-nuclease"/>
    <property type="match status" value="1"/>
</dbReference>
<proteinExistence type="predicted"/>